<dbReference type="Pfam" id="PF05036">
    <property type="entry name" value="SPOR"/>
    <property type="match status" value="1"/>
</dbReference>
<keyword evidence="2" id="KW-0472">Membrane</keyword>
<organism evidence="4 5">
    <name type="scientific">Hydrogenophaga atypica</name>
    <dbReference type="NCBI Taxonomy" id="249409"/>
    <lineage>
        <taxon>Bacteria</taxon>
        <taxon>Pseudomonadati</taxon>
        <taxon>Pseudomonadota</taxon>
        <taxon>Betaproteobacteria</taxon>
        <taxon>Burkholderiales</taxon>
        <taxon>Comamonadaceae</taxon>
        <taxon>Hydrogenophaga</taxon>
    </lineage>
</organism>
<feature type="domain" description="SPOR" evidence="3">
    <location>
        <begin position="164"/>
        <end position="242"/>
    </location>
</feature>
<dbReference type="Proteomes" id="UP001596501">
    <property type="component" value="Unassembled WGS sequence"/>
</dbReference>
<dbReference type="Gene3D" id="3.30.70.1070">
    <property type="entry name" value="Sporulation related repeat"/>
    <property type="match status" value="1"/>
</dbReference>
<accession>A0ABW2QGL2</accession>
<evidence type="ECO:0000313" key="5">
    <source>
        <dbReference type="Proteomes" id="UP001596501"/>
    </source>
</evidence>
<dbReference type="InterPro" id="IPR036680">
    <property type="entry name" value="SPOR-like_sf"/>
</dbReference>
<keyword evidence="2" id="KW-0812">Transmembrane</keyword>
<comment type="caution">
    <text evidence="4">The sequence shown here is derived from an EMBL/GenBank/DDBJ whole genome shotgun (WGS) entry which is preliminary data.</text>
</comment>
<evidence type="ECO:0000256" key="2">
    <source>
        <dbReference type="SAM" id="Phobius"/>
    </source>
</evidence>
<dbReference type="PANTHER" id="PTHR38687:SF1">
    <property type="entry name" value="CELL DIVISION PROTEIN DEDD"/>
    <property type="match status" value="1"/>
</dbReference>
<dbReference type="SUPFAM" id="SSF110997">
    <property type="entry name" value="Sporulation related repeat"/>
    <property type="match status" value="1"/>
</dbReference>
<feature type="compositionally biased region" description="Pro residues" evidence="1">
    <location>
        <begin position="100"/>
        <end position="114"/>
    </location>
</feature>
<dbReference type="PROSITE" id="PS51724">
    <property type="entry name" value="SPOR"/>
    <property type="match status" value="1"/>
</dbReference>
<dbReference type="RefSeq" id="WP_382219519.1">
    <property type="nucleotide sequence ID" value="NZ_JBHTCA010000002.1"/>
</dbReference>
<evidence type="ECO:0000259" key="3">
    <source>
        <dbReference type="PROSITE" id="PS51724"/>
    </source>
</evidence>
<dbReference type="InterPro" id="IPR007730">
    <property type="entry name" value="SPOR-like_dom"/>
</dbReference>
<feature type="compositionally biased region" description="Basic and acidic residues" evidence="1">
    <location>
        <begin position="116"/>
        <end position="154"/>
    </location>
</feature>
<feature type="transmembrane region" description="Helical" evidence="2">
    <location>
        <begin position="29"/>
        <end position="47"/>
    </location>
</feature>
<evidence type="ECO:0000256" key="1">
    <source>
        <dbReference type="SAM" id="MobiDB-lite"/>
    </source>
</evidence>
<name>A0ABW2QGL2_9BURK</name>
<reference evidence="5" key="1">
    <citation type="journal article" date="2019" name="Int. J. Syst. Evol. Microbiol.">
        <title>The Global Catalogue of Microorganisms (GCM) 10K type strain sequencing project: providing services to taxonomists for standard genome sequencing and annotation.</title>
        <authorList>
            <consortium name="The Broad Institute Genomics Platform"/>
            <consortium name="The Broad Institute Genome Sequencing Center for Infectious Disease"/>
            <person name="Wu L."/>
            <person name="Ma J."/>
        </authorList>
    </citation>
    <scope>NUCLEOTIDE SEQUENCE [LARGE SCALE GENOMIC DNA]</scope>
    <source>
        <strain evidence="5">CGMCC 1.12371</strain>
    </source>
</reference>
<gene>
    <name evidence="4" type="ORF">ACFQPB_02465</name>
</gene>
<evidence type="ECO:0000313" key="4">
    <source>
        <dbReference type="EMBL" id="MFC7407717.1"/>
    </source>
</evidence>
<keyword evidence="2" id="KW-1133">Transmembrane helix</keyword>
<sequence>MSKSRSVSQGVAAAPESLDAVRRRARHRLIGAAVLVLVGVVGFPLLFDTQPRPIAVDIPIEIPSRQAAKPLLAPPKPDATASVKDSLDEREQVVAAGAPATPPAPAAVPKPAPVEPKQEAKPEPKPEVKPEGKPEVKAEPKPEPKSAARPDATEGARAQAALEDKAVERIVVQVGAYAERARAQEVRQKLERAGLKTYTHVANTPDGERIRVRIGPYENRAEAEKAAAKVKGLGLPTAILTL</sequence>
<keyword evidence="5" id="KW-1185">Reference proteome</keyword>
<protein>
    <submittedName>
        <fullName evidence="4">SPOR domain-containing protein</fullName>
    </submittedName>
</protein>
<dbReference type="PANTHER" id="PTHR38687">
    <property type="entry name" value="CELL DIVISION PROTEIN DEDD-RELATED"/>
    <property type="match status" value="1"/>
</dbReference>
<proteinExistence type="predicted"/>
<feature type="region of interest" description="Disordered" evidence="1">
    <location>
        <begin position="69"/>
        <end position="160"/>
    </location>
</feature>
<dbReference type="EMBL" id="JBHTCA010000002">
    <property type="protein sequence ID" value="MFC7407717.1"/>
    <property type="molecule type" value="Genomic_DNA"/>
</dbReference>
<dbReference type="InterPro" id="IPR052521">
    <property type="entry name" value="Cell_div_SPOR-domain"/>
</dbReference>